<feature type="region of interest" description="Disordered" evidence="7">
    <location>
        <begin position="52"/>
        <end position="624"/>
    </location>
</feature>
<feature type="compositionally biased region" description="Pro residues" evidence="7">
    <location>
        <begin position="590"/>
        <end position="601"/>
    </location>
</feature>
<dbReference type="EnsemblPlants" id="Pp3c4_28230V3.3">
    <property type="protein sequence ID" value="Pp3c4_28230V3.3"/>
    <property type="gene ID" value="Pp3c4_28230"/>
</dbReference>
<keyword evidence="1" id="KW-0723">Serine/threonine-protein kinase</keyword>
<feature type="region of interest" description="Disordered" evidence="7">
    <location>
        <begin position="1185"/>
        <end position="1224"/>
    </location>
</feature>
<dbReference type="Gramene" id="Pp3c4_28230V3.2">
    <property type="protein sequence ID" value="Pp3c4_28230V3.2"/>
    <property type="gene ID" value="Pp3c4_28230"/>
</dbReference>
<evidence type="ECO:0000313" key="10">
    <source>
        <dbReference type="EMBL" id="PNR55967.1"/>
    </source>
</evidence>
<evidence type="ECO:0000256" key="1">
    <source>
        <dbReference type="ARBA" id="ARBA00022527"/>
    </source>
</evidence>
<dbReference type="EMBL" id="ABEU02000004">
    <property type="protein sequence ID" value="PNR55967.1"/>
    <property type="molecule type" value="Genomic_DNA"/>
</dbReference>
<dbReference type="STRING" id="3218.A0A2K1KQB9"/>
<dbReference type="PROSITE" id="PS50011">
    <property type="entry name" value="PROTEIN_KINASE_DOM"/>
    <property type="match status" value="1"/>
</dbReference>
<feature type="compositionally biased region" description="Pro residues" evidence="7">
    <location>
        <begin position="242"/>
        <end position="258"/>
    </location>
</feature>
<feature type="compositionally biased region" description="Pro residues" evidence="7">
    <location>
        <begin position="52"/>
        <end position="68"/>
    </location>
</feature>
<dbReference type="Gene3D" id="1.10.510.10">
    <property type="entry name" value="Transferase(Phosphotransferase) domain 1"/>
    <property type="match status" value="1"/>
</dbReference>
<accession>A0A2K1KQB9</accession>
<keyword evidence="4" id="KW-0418">Kinase</keyword>
<evidence type="ECO:0000256" key="4">
    <source>
        <dbReference type="ARBA" id="ARBA00022777"/>
    </source>
</evidence>
<dbReference type="InterPro" id="IPR008271">
    <property type="entry name" value="Ser/Thr_kinase_AS"/>
</dbReference>
<dbReference type="Gramene" id="Pp3c4_28230V3.1">
    <property type="protein sequence ID" value="Pp3c4_28230V3.1"/>
    <property type="gene ID" value="Pp3c4_28230"/>
</dbReference>
<dbReference type="OMA" id="RIYWAND"/>
<dbReference type="Gene3D" id="3.30.200.20">
    <property type="entry name" value="Phosphorylase Kinase, domain 1"/>
    <property type="match status" value="1"/>
</dbReference>
<dbReference type="KEGG" id="ppp:112281275"/>
<dbReference type="GO" id="GO:0004674">
    <property type="term" value="F:protein serine/threonine kinase activity"/>
    <property type="evidence" value="ECO:0007669"/>
    <property type="project" value="UniProtKB-KW"/>
</dbReference>
<dbReference type="SUPFAM" id="SSF56112">
    <property type="entry name" value="Protein kinase-like (PK-like)"/>
    <property type="match status" value="1"/>
</dbReference>
<reference evidence="10 12" key="1">
    <citation type="journal article" date="2008" name="Science">
        <title>The Physcomitrella genome reveals evolutionary insights into the conquest of land by plants.</title>
        <authorList>
            <person name="Rensing S."/>
            <person name="Lang D."/>
            <person name="Zimmer A."/>
            <person name="Terry A."/>
            <person name="Salamov A."/>
            <person name="Shapiro H."/>
            <person name="Nishiyama T."/>
            <person name="Perroud P.-F."/>
            <person name="Lindquist E."/>
            <person name="Kamisugi Y."/>
            <person name="Tanahashi T."/>
            <person name="Sakakibara K."/>
            <person name="Fujita T."/>
            <person name="Oishi K."/>
            <person name="Shin-I T."/>
            <person name="Kuroki Y."/>
            <person name="Toyoda A."/>
            <person name="Suzuki Y."/>
            <person name="Hashimoto A."/>
            <person name="Yamaguchi K."/>
            <person name="Sugano A."/>
            <person name="Kohara Y."/>
            <person name="Fujiyama A."/>
            <person name="Anterola A."/>
            <person name="Aoki S."/>
            <person name="Ashton N."/>
            <person name="Barbazuk W.B."/>
            <person name="Barker E."/>
            <person name="Bennetzen J."/>
            <person name="Bezanilla M."/>
            <person name="Blankenship R."/>
            <person name="Cho S.H."/>
            <person name="Dutcher S."/>
            <person name="Estelle M."/>
            <person name="Fawcett J.A."/>
            <person name="Gundlach H."/>
            <person name="Hanada K."/>
            <person name="Heyl A."/>
            <person name="Hicks K.A."/>
            <person name="Hugh J."/>
            <person name="Lohr M."/>
            <person name="Mayer K."/>
            <person name="Melkozernov A."/>
            <person name="Murata T."/>
            <person name="Nelson D."/>
            <person name="Pils B."/>
            <person name="Prigge M."/>
            <person name="Reiss B."/>
            <person name="Renner T."/>
            <person name="Rombauts S."/>
            <person name="Rushton P."/>
            <person name="Sanderfoot A."/>
            <person name="Schween G."/>
            <person name="Shiu S.-H."/>
            <person name="Stueber K."/>
            <person name="Theodoulou F.L."/>
            <person name="Tu H."/>
            <person name="Van de Peer Y."/>
            <person name="Verrier P.J."/>
            <person name="Waters E."/>
            <person name="Wood A."/>
            <person name="Yang L."/>
            <person name="Cove D."/>
            <person name="Cuming A."/>
            <person name="Hasebe M."/>
            <person name="Lucas S."/>
            <person name="Mishler D.B."/>
            <person name="Reski R."/>
            <person name="Grigoriev I."/>
            <person name="Quatrano R.S."/>
            <person name="Boore J.L."/>
        </authorList>
    </citation>
    <scope>NUCLEOTIDE SEQUENCE [LARGE SCALE GENOMIC DNA]</scope>
    <source>
        <strain evidence="11 12">cv. Gransden 2004</strain>
    </source>
</reference>
<dbReference type="PANTHER" id="PTHR47989">
    <property type="entry name" value="OS01G0750732 PROTEIN"/>
    <property type="match status" value="1"/>
</dbReference>
<feature type="compositionally biased region" description="Basic and acidic residues" evidence="7">
    <location>
        <begin position="1185"/>
        <end position="1194"/>
    </location>
</feature>
<keyword evidence="12" id="KW-1185">Reference proteome</keyword>
<reference evidence="11" key="3">
    <citation type="submission" date="2020-12" db="UniProtKB">
        <authorList>
            <consortium name="EnsemblPlants"/>
        </authorList>
    </citation>
    <scope>IDENTIFICATION</scope>
</reference>
<dbReference type="PaxDb" id="3218-PP1S115_198V6.1"/>
<proteinExistence type="predicted"/>
<keyword evidence="8" id="KW-1133">Transmembrane helix</keyword>
<feature type="compositionally biased region" description="Pro residues" evidence="7">
    <location>
        <begin position="139"/>
        <end position="206"/>
    </location>
</feature>
<dbReference type="Gramene" id="Pp3c4_28230V3.3">
    <property type="protein sequence ID" value="Pp3c4_28230V3.3"/>
    <property type="gene ID" value="Pp3c4_28230"/>
</dbReference>
<feature type="compositionally biased region" description="Pro residues" evidence="7">
    <location>
        <begin position="216"/>
        <end position="233"/>
    </location>
</feature>
<evidence type="ECO:0000313" key="11">
    <source>
        <dbReference type="EnsemblPlants" id="Pp3c4_28230V3.1"/>
    </source>
</evidence>
<dbReference type="RefSeq" id="XP_073389565.1">
    <property type="nucleotide sequence ID" value="XM_073533464.1"/>
</dbReference>
<dbReference type="OrthoDB" id="1896970at2759"/>
<dbReference type="InterPro" id="IPR011009">
    <property type="entry name" value="Kinase-like_dom_sf"/>
</dbReference>
<dbReference type="RefSeq" id="XP_024373363.1">
    <property type="nucleotide sequence ID" value="XM_024517595.2"/>
</dbReference>
<dbReference type="EnsemblPlants" id="Pp3c4_28230V3.2">
    <property type="protein sequence ID" value="Pp3c4_28230V3.2"/>
    <property type="gene ID" value="Pp3c4_28230"/>
</dbReference>
<dbReference type="InterPro" id="IPR017441">
    <property type="entry name" value="Protein_kinase_ATP_BS"/>
</dbReference>
<dbReference type="PROSITE" id="PS00107">
    <property type="entry name" value="PROTEIN_KINASE_ATP"/>
    <property type="match status" value="1"/>
</dbReference>
<dbReference type="InterPro" id="IPR057597">
    <property type="entry name" value="ALE2_N"/>
</dbReference>
<dbReference type="FunFam" id="3.30.200.20:FF:000162">
    <property type="entry name" value="Adenine nucleotide alpha hydrolase-like domain kinase"/>
    <property type="match status" value="1"/>
</dbReference>
<dbReference type="GO" id="GO:0005524">
    <property type="term" value="F:ATP binding"/>
    <property type="evidence" value="ECO:0007669"/>
    <property type="project" value="UniProtKB-UniRule"/>
</dbReference>
<keyword evidence="8" id="KW-0812">Transmembrane</keyword>
<evidence type="ECO:0000256" key="6">
    <source>
        <dbReference type="PROSITE-ProRule" id="PRU10141"/>
    </source>
</evidence>
<dbReference type="RefSeq" id="XP_024373362.1">
    <property type="nucleotide sequence ID" value="XM_024517594.2"/>
</dbReference>
<dbReference type="Pfam" id="PF23180">
    <property type="entry name" value="ALE2_N"/>
    <property type="match status" value="1"/>
</dbReference>
<gene>
    <name evidence="11" type="primary">LOC112281275</name>
    <name evidence="10" type="ORF">PHYPA_006864</name>
</gene>
<dbReference type="RefSeq" id="XP_024373366.1">
    <property type="nucleotide sequence ID" value="XM_024517598.2"/>
</dbReference>
<dbReference type="RefSeq" id="XP_024373358.1">
    <property type="nucleotide sequence ID" value="XM_024517590.2"/>
</dbReference>
<dbReference type="EnsemblPlants" id="Pp3c4_28230V3.4">
    <property type="protein sequence ID" value="Pp3c4_28230V3.4"/>
    <property type="gene ID" value="Pp3c4_28230"/>
</dbReference>
<evidence type="ECO:0000313" key="12">
    <source>
        <dbReference type="Proteomes" id="UP000006727"/>
    </source>
</evidence>
<dbReference type="GO" id="GO:0005886">
    <property type="term" value="C:plasma membrane"/>
    <property type="evidence" value="ECO:0000318"/>
    <property type="project" value="GO_Central"/>
</dbReference>
<feature type="compositionally biased region" description="Low complexity" evidence="7">
    <location>
        <begin position="1206"/>
        <end position="1217"/>
    </location>
</feature>
<dbReference type="Gramene" id="Pp3c4_28230V3.4">
    <property type="protein sequence ID" value="Pp3c4_28230V3.4"/>
    <property type="gene ID" value="Pp3c4_28230"/>
</dbReference>
<evidence type="ECO:0000256" key="5">
    <source>
        <dbReference type="ARBA" id="ARBA00022840"/>
    </source>
</evidence>
<reference evidence="10 12" key="2">
    <citation type="journal article" date="2018" name="Plant J.">
        <title>The Physcomitrella patens chromosome-scale assembly reveals moss genome structure and evolution.</title>
        <authorList>
            <person name="Lang D."/>
            <person name="Ullrich K.K."/>
            <person name="Murat F."/>
            <person name="Fuchs J."/>
            <person name="Jenkins J."/>
            <person name="Haas F.B."/>
            <person name="Piednoel M."/>
            <person name="Gundlach H."/>
            <person name="Van Bel M."/>
            <person name="Meyberg R."/>
            <person name="Vives C."/>
            <person name="Morata J."/>
            <person name="Symeonidi A."/>
            <person name="Hiss M."/>
            <person name="Muchero W."/>
            <person name="Kamisugi Y."/>
            <person name="Saleh O."/>
            <person name="Blanc G."/>
            <person name="Decker E.L."/>
            <person name="van Gessel N."/>
            <person name="Grimwood J."/>
            <person name="Hayes R.D."/>
            <person name="Graham S.W."/>
            <person name="Gunter L.E."/>
            <person name="McDaniel S.F."/>
            <person name="Hoernstein S.N.W."/>
            <person name="Larsson A."/>
            <person name="Li F.W."/>
            <person name="Perroud P.F."/>
            <person name="Phillips J."/>
            <person name="Ranjan P."/>
            <person name="Rokshar D.S."/>
            <person name="Rothfels C.J."/>
            <person name="Schneider L."/>
            <person name="Shu S."/>
            <person name="Stevenson D.W."/>
            <person name="Thummler F."/>
            <person name="Tillich M."/>
            <person name="Villarreal Aguilar J.C."/>
            <person name="Widiez T."/>
            <person name="Wong G.K."/>
            <person name="Wymore A."/>
            <person name="Zhang Y."/>
            <person name="Zimmer A.D."/>
            <person name="Quatrano R.S."/>
            <person name="Mayer K.F.X."/>
            <person name="Goodstein D."/>
            <person name="Casacuberta J.M."/>
            <person name="Vandepoele K."/>
            <person name="Reski R."/>
            <person name="Cuming A.C."/>
            <person name="Tuskan G.A."/>
            <person name="Maumus F."/>
            <person name="Salse J."/>
            <person name="Schmutz J."/>
            <person name="Rensing S.A."/>
        </authorList>
    </citation>
    <scope>NUCLEOTIDE SEQUENCE [LARGE SCALE GENOMIC DNA]</scope>
    <source>
        <strain evidence="11 12">cv. Gransden 2004</strain>
    </source>
</reference>
<protein>
    <recommendedName>
        <fullName evidence="9">Protein kinase domain-containing protein</fullName>
    </recommendedName>
</protein>
<keyword evidence="2" id="KW-0808">Transferase</keyword>
<dbReference type="RefSeq" id="XP_024373364.1">
    <property type="nucleotide sequence ID" value="XM_024517596.2"/>
</dbReference>
<evidence type="ECO:0000256" key="7">
    <source>
        <dbReference type="SAM" id="MobiDB-lite"/>
    </source>
</evidence>
<name>A0A2K1KQB9_PHYPA</name>
<dbReference type="RefSeq" id="XP_073389564.1">
    <property type="nucleotide sequence ID" value="XM_073533463.1"/>
</dbReference>
<dbReference type="RefSeq" id="XP_073389566.1">
    <property type="nucleotide sequence ID" value="XM_073533465.1"/>
</dbReference>
<dbReference type="InterPro" id="IPR001245">
    <property type="entry name" value="Ser-Thr/Tyr_kinase_cat_dom"/>
</dbReference>
<evidence type="ECO:0000256" key="8">
    <source>
        <dbReference type="SAM" id="Phobius"/>
    </source>
</evidence>
<evidence type="ECO:0000259" key="9">
    <source>
        <dbReference type="PROSITE" id="PS50011"/>
    </source>
</evidence>
<dbReference type="GO" id="GO:0007165">
    <property type="term" value="P:signal transduction"/>
    <property type="evidence" value="ECO:0000318"/>
    <property type="project" value="GO_Central"/>
</dbReference>
<dbReference type="PANTHER" id="PTHR47989:SF25">
    <property type="entry name" value="PROLINE-RICH RECEPTOR-LIKE PROTEIN KINASE PERK3"/>
    <property type="match status" value="1"/>
</dbReference>
<feature type="binding site" evidence="6">
    <location>
        <position position="924"/>
    </location>
    <ligand>
        <name>ATP</name>
        <dbReference type="ChEBI" id="CHEBI:30616"/>
    </ligand>
</feature>
<dbReference type="InterPro" id="IPR000719">
    <property type="entry name" value="Prot_kinase_dom"/>
</dbReference>
<dbReference type="CDD" id="cd14066">
    <property type="entry name" value="STKc_IRAK"/>
    <property type="match status" value="1"/>
</dbReference>
<feature type="compositionally biased region" description="Pro residues" evidence="7">
    <location>
        <begin position="610"/>
        <end position="624"/>
    </location>
</feature>
<organism evidence="10">
    <name type="scientific">Physcomitrium patens</name>
    <name type="common">Spreading-leaved earth moss</name>
    <name type="synonym">Physcomitrella patens</name>
    <dbReference type="NCBI Taxonomy" id="3218"/>
    <lineage>
        <taxon>Eukaryota</taxon>
        <taxon>Viridiplantae</taxon>
        <taxon>Streptophyta</taxon>
        <taxon>Embryophyta</taxon>
        <taxon>Bryophyta</taxon>
        <taxon>Bryophytina</taxon>
        <taxon>Bryopsida</taxon>
        <taxon>Funariidae</taxon>
        <taxon>Funariales</taxon>
        <taxon>Funariaceae</taxon>
        <taxon>Physcomitrium</taxon>
    </lineage>
</organism>
<dbReference type="PROSITE" id="PS00108">
    <property type="entry name" value="PROTEIN_KINASE_ST"/>
    <property type="match status" value="1"/>
</dbReference>
<dbReference type="Proteomes" id="UP000006727">
    <property type="component" value="Chromosome 4"/>
</dbReference>
<feature type="transmembrane region" description="Helical" evidence="8">
    <location>
        <begin position="7"/>
        <end position="28"/>
    </location>
</feature>
<dbReference type="FunCoup" id="A0A2K1KQB9">
    <property type="interactions" value="1293"/>
</dbReference>
<feature type="compositionally biased region" description="Pro residues" evidence="7">
    <location>
        <begin position="266"/>
        <end position="284"/>
    </location>
</feature>
<feature type="compositionally biased region" description="Pro residues" evidence="7">
    <location>
        <begin position="295"/>
        <end position="574"/>
    </location>
</feature>
<dbReference type="GO" id="GO:0004672">
    <property type="term" value="F:protein kinase activity"/>
    <property type="evidence" value="ECO:0000318"/>
    <property type="project" value="GO_Central"/>
</dbReference>
<evidence type="ECO:0000256" key="2">
    <source>
        <dbReference type="ARBA" id="ARBA00022679"/>
    </source>
</evidence>
<dbReference type="FunFam" id="1.10.510.10:FF:000051">
    <property type="entry name" value="Receptor-like serine/threonine-protein kinase ALE2"/>
    <property type="match status" value="1"/>
</dbReference>
<feature type="compositionally biased region" description="Pro residues" evidence="7">
    <location>
        <begin position="95"/>
        <end position="123"/>
    </location>
</feature>
<dbReference type="EnsemblPlants" id="Pp3c4_28230V3.1">
    <property type="protein sequence ID" value="Pp3c4_28230V3.1"/>
    <property type="gene ID" value="Pp3c4_28230"/>
</dbReference>
<dbReference type="Pfam" id="PF07714">
    <property type="entry name" value="PK_Tyr_Ser-Thr"/>
    <property type="match status" value="1"/>
</dbReference>
<dbReference type="GeneID" id="112281275"/>
<feature type="domain" description="Protein kinase" evidence="9">
    <location>
        <begin position="895"/>
        <end position="1173"/>
    </location>
</feature>
<evidence type="ECO:0000256" key="3">
    <source>
        <dbReference type="ARBA" id="ARBA00022741"/>
    </source>
</evidence>
<dbReference type="RefSeq" id="XP_024373359.1">
    <property type="nucleotide sequence ID" value="XM_024517591.2"/>
</dbReference>
<dbReference type="RefSeq" id="XP_024373370.1">
    <property type="nucleotide sequence ID" value="XM_024517602.2"/>
</dbReference>
<keyword evidence="3 6" id="KW-0547">Nucleotide-binding</keyword>
<keyword evidence="8" id="KW-0472">Membrane</keyword>
<sequence>MAELMWRAWLIGSYGVFCYVLLLEAWLVNGLRQNDADKLQYRGRYLMQAGPIPTPLTIPLPPPPPSEPPTSLSEQRSPPPSETSLPPAITSHSPLAPPLETIPPPVSPPPSSVEPPPSPPKESLPPVVGPELPAQTPTESPPPPSITLSPPSPAHSDVPPPSVPPLTPDSPPPPAVDAVPPSIPDSPPPLLEAPPPPPISLPPLSPTPSVTATPDVPAPSTLPPTSDSPPPPAEGAASPSIPDSPPPPLIIIPPPSPAPTATATPDVPPPSTPPPTLDSPPPPVEGAAPPSILDSPPPQIESPPPPPITISPPSTPPPTSDSPPPPDVGAVPPSIPDTPPPASNPPPLSIPNAPPPSLEVPSPPSLGAPPPTTPDSPPPPNVLPPTTPDSPPPPNASPPTTPDSPPPPNASPPTTPDSPPPPNASPPTTPDSPPPPNVPPPTTPDSPPPSISPPPTLTPPSIPVDPPSSQPPAVSPPPPVSIPPSEPPTNSPSPPAPIPFAPNPSPTTSPSPPSTVFPPPSPSPPSPPPSSPDSPPSPIPPNSSPPDASPPPPRSPSPPDVVSPPSEVPQPAAPPSTQLSPPAARSPTTVSPPLPSTQPPPPRDHLSPPAGAPPPNSILAPPPPSIFAPPPYALAPGPGVQGCCAPNMMLQPGSLGTIQCRCVYPVTVKLQFINASSDTPNLQEIFQYELASQLKLLDVQVFVNYFKFGENSSFSVKAGKVDGPMNVESDIGPISGISFSVAEISRINQTIWSGKVKFNETYFGDYSVISVTPEFIPPTIPVAPPPVITSQPSHEIAPTPSKSSSTALYAGIGSGVGAVLLCLVIAFCIWNSLHSRKRNEENDTVSSSKVSALQSHQLAGALPSRWVPVDSKSFPRPKQTREFTYEELSEATNGFAPSAFIGEGGFGKVYKGILRDGTEVAIKKLTTGGHQGDREFLVEVEMLSRLHHRNLVKLLGYFCCREPLVQLLCYELIPNGSVDSWLHGTLCATFGPLDWPTRMKIAIGSARGLQYLHEDSQPCVIHRDFKASNILLQNNFHAKVADFGLARLAPEGQGNYVSTRVMGTFGYVAPEYAMTGHLLVKSDVYSYGVVLLELLSGRRPIDHAQEAFENITAWARPLLTDSNRIHELADPLLDGKYPTEDFEQVAALAKSCIEPEWRARPTMGEVVASLNQICWSGEYNTSSDVERASSEHETGNLQSVGLPRISNSTSTSSNSSSAFSMPWPGDRRPPFSSYAAGIGPSAFTPNSSNQFTSVSGLVDDSFSKTNIVSEDLQEGR</sequence>
<dbReference type="AlphaFoldDB" id="A0A2K1KQB9"/>
<keyword evidence="5 6" id="KW-0067">ATP-binding</keyword>